<dbReference type="GO" id="GO:0008483">
    <property type="term" value="F:transaminase activity"/>
    <property type="evidence" value="ECO:0007669"/>
    <property type="project" value="UniProtKB-KW"/>
</dbReference>
<dbReference type="CDD" id="cd00609">
    <property type="entry name" value="AAT_like"/>
    <property type="match status" value="1"/>
</dbReference>
<dbReference type="Gene3D" id="3.90.1150.10">
    <property type="entry name" value="Aspartate Aminotransferase, domain 1"/>
    <property type="match status" value="1"/>
</dbReference>
<keyword evidence="4" id="KW-0663">Pyridoxal phosphate</keyword>
<dbReference type="InterPro" id="IPR050859">
    <property type="entry name" value="Class-I_PLP-dep_aminotransf"/>
</dbReference>
<accession>A0A2P2CL49</accession>
<gene>
    <name evidence="6" type="primary">sln1</name>
</gene>
<dbReference type="GO" id="GO:0030170">
    <property type="term" value="F:pyridoxal phosphate binding"/>
    <property type="evidence" value="ECO:0007669"/>
    <property type="project" value="InterPro"/>
</dbReference>
<dbReference type="InterPro" id="IPR015422">
    <property type="entry name" value="PyrdxlP-dep_Trfase_small"/>
</dbReference>
<proteinExistence type="predicted"/>
<comment type="cofactor">
    <cofactor evidence="1">
        <name>pyridoxal 5'-phosphate</name>
        <dbReference type="ChEBI" id="CHEBI:597326"/>
    </cofactor>
</comment>
<dbReference type="PANTHER" id="PTHR42790:SF19">
    <property type="entry name" value="KYNURENINE_ALPHA-AMINOADIPATE AMINOTRANSFERASE, MITOCHONDRIAL"/>
    <property type="match status" value="1"/>
</dbReference>
<name>A0A2P2CL49_9ACTN</name>
<dbReference type="EMBL" id="BK009377">
    <property type="protein sequence ID" value="DAB41471.1"/>
    <property type="molecule type" value="Genomic_DNA"/>
</dbReference>
<evidence type="ECO:0000256" key="4">
    <source>
        <dbReference type="ARBA" id="ARBA00022898"/>
    </source>
</evidence>
<reference evidence="6" key="1">
    <citation type="journal article" date="2016" name="Angew. Chem. Int. Ed. Engl.">
        <title>A Peptidyl-Transesterifying Type I Thioesterase in Salinamide Biosynthesis.</title>
        <authorList>
            <person name="Ray L."/>
            <person name="Yamanaka K."/>
            <person name="Moore B.S."/>
        </authorList>
    </citation>
    <scope>NUCLEOTIDE SEQUENCE</scope>
    <source>
        <strain evidence="6">CNB091</strain>
    </source>
</reference>
<dbReference type="InterPro" id="IPR015421">
    <property type="entry name" value="PyrdxlP-dep_Trfase_major"/>
</dbReference>
<keyword evidence="2 6" id="KW-0032">Aminotransferase</keyword>
<dbReference type="InterPro" id="IPR015424">
    <property type="entry name" value="PyrdxlP-dep_Trfase"/>
</dbReference>
<evidence type="ECO:0000259" key="5">
    <source>
        <dbReference type="Pfam" id="PF00155"/>
    </source>
</evidence>
<keyword evidence="3 6" id="KW-0808">Transferase</keyword>
<sequence length="439" mass="48054">MTEATMAVDRVRLRAEQLHGSLTEPLMDSMNFLNEIAGRYPDAVSFAPGRPYEGLFDSAALTRYLERYRAYLATERGLSDEQIDRTLFQYGRTKGIIPELVARALAVDEDIHLDDLESLVITVGCQEAMFLVARALRVDERDVLLTVAPTYVGVVGAARTAELPTVPVADGPLGVDLDDLARTVGELRDAGRRPRALYVIPDFANPSGVRMNLATRRALLDAAREHELLLLEDNPYGLFHNGARLPTLKALDTERRVVYLGSFAKTGLPGARVGYVVADQEVTGADGSVGLLADELAKIKGMVTVNTSPVAQAVIGGKLLENDCSLVAANKVEREIYQNNLSRLLTGLTLRFPPATGVRWNRPSGGFFVVLDVPFPADDALLEHSARRHGVLWAPMSHFDARPEARNRLRLSFSSLPLESLETGLDRLRAMVSERLATG</sequence>
<dbReference type="Gene3D" id="3.40.640.10">
    <property type="entry name" value="Type I PLP-dependent aspartate aminotransferase-like (Major domain)"/>
    <property type="match status" value="1"/>
</dbReference>
<evidence type="ECO:0000256" key="3">
    <source>
        <dbReference type="ARBA" id="ARBA00022679"/>
    </source>
</evidence>
<evidence type="ECO:0000313" key="6">
    <source>
        <dbReference type="EMBL" id="DAB41471.1"/>
    </source>
</evidence>
<evidence type="ECO:0000256" key="1">
    <source>
        <dbReference type="ARBA" id="ARBA00001933"/>
    </source>
</evidence>
<dbReference type="OrthoDB" id="199743at2"/>
<dbReference type="PANTHER" id="PTHR42790">
    <property type="entry name" value="AMINOTRANSFERASE"/>
    <property type="match status" value="1"/>
</dbReference>
<dbReference type="InterPro" id="IPR004839">
    <property type="entry name" value="Aminotransferase_I/II_large"/>
</dbReference>
<dbReference type="GO" id="GO:1901605">
    <property type="term" value="P:alpha-amino acid metabolic process"/>
    <property type="evidence" value="ECO:0007669"/>
    <property type="project" value="TreeGrafter"/>
</dbReference>
<organism evidence="6">
    <name type="scientific">Streptomyces sp. CNB091</name>
    <dbReference type="NCBI Taxonomy" id="1169156"/>
    <lineage>
        <taxon>Bacteria</taxon>
        <taxon>Bacillati</taxon>
        <taxon>Actinomycetota</taxon>
        <taxon>Actinomycetes</taxon>
        <taxon>Kitasatosporales</taxon>
        <taxon>Streptomycetaceae</taxon>
        <taxon>Streptomyces</taxon>
    </lineage>
</organism>
<feature type="domain" description="Aminotransferase class I/classII large" evidence="5">
    <location>
        <begin position="83"/>
        <end position="428"/>
    </location>
</feature>
<evidence type="ECO:0000256" key="2">
    <source>
        <dbReference type="ARBA" id="ARBA00022576"/>
    </source>
</evidence>
<protein>
    <submittedName>
        <fullName evidence="6">Hydroxyphenylglycine aminotransferase</fullName>
    </submittedName>
</protein>
<dbReference type="SUPFAM" id="SSF53383">
    <property type="entry name" value="PLP-dependent transferases"/>
    <property type="match status" value="1"/>
</dbReference>
<dbReference type="AlphaFoldDB" id="A0A2P2CL49"/>
<dbReference type="Pfam" id="PF00155">
    <property type="entry name" value="Aminotran_1_2"/>
    <property type="match status" value="1"/>
</dbReference>